<dbReference type="Proteomes" id="UP000633731">
    <property type="component" value="Unassembled WGS sequence"/>
</dbReference>
<evidence type="ECO:0000313" key="2">
    <source>
        <dbReference type="Proteomes" id="UP000633731"/>
    </source>
</evidence>
<gene>
    <name evidence="1" type="ORF">JJL49_02300</name>
</gene>
<name>A0ACC5RHB0_ENTAG</name>
<keyword evidence="2" id="KW-1185">Reference proteome</keyword>
<protein>
    <submittedName>
        <fullName evidence="1">Type VI secretion system tube protein Hcp</fullName>
    </submittedName>
</protein>
<sequence length="160" mass="17557">MAHDTFIKVNGIEGESQDHLHKGEIDVIRWEWSVSQTANMHTGSGGGAGKSTVKDLFFDHHIDKSSPNLLQCCLNGKHISEVILTTRKAGGSPLDYLVITLQEVLITSVESFGYDTMRSPRETVGLSFSRFRIDYVLQNAQGNTAGTLSTGFDIKANVIM</sequence>
<dbReference type="EMBL" id="JAEOXF010000001">
    <property type="protein sequence ID" value="MBK4724062.1"/>
    <property type="molecule type" value="Genomic_DNA"/>
</dbReference>
<reference evidence="1" key="1">
    <citation type="submission" date="2021-01" db="EMBL/GenBank/DDBJ databases">
        <title>Draft genome of Pantoea agglomerans Eh 335.</title>
        <authorList>
            <person name="Emsley S.A."/>
            <person name="Oline D.K."/>
            <person name="Saw J.H."/>
            <person name="Ushijima B."/>
            <person name="Videau P."/>
            <person name="Koyack M.J."/>
        </authorList>
    </citation>
    <scope>NUCLEOTIDE SEQUENCE</scope>
    <source>
        <strain evidence="1">Eh 335</strain>
    </source>
</reference>
<evidence type="ECO:0000313" key="1">
    <source>
        <dbReference type="EMBL" id="MBK4724062.1"/>
    </source>
</evidence>
<proteinExistence type="predicted"/>
<organism evidence="1 2">
    <name type="scientific">Enterobacter agglomerans</name>
    <name type="common">Erwinia herbicola</name>
    <name type="synonym">Pantoea agglomerans</name>
    <dbReference type="NCBI Taxonomy" id="549"/>
    <lineage>
        <taxon>Bacteria</taxon>
        <taxon>Pseudomonadati</taxon>
        <taxon>Pseudomonadota</taxon>
        <taxon>Gammaproteobacteria</taxon>
        <taxon>Enterobacterales</taxon>
        <taxon>Erwiniaceae</taxon>
        <taxon>Pantoea</taxon>
        <taxon>Pantoea agglomerans group</taxon>
    </lineage>
</organism>
<comment type="caution">
    <text evidence="1">The sequence shown here is derived from an EMBL/GenBank/DDBJ whole genome shotgun (WGS) entry which is preliminary data.</text>
</comment>
<accession>A0ACC5RHB0</accession>